<keyword evidence="1" id="KW-0732">Signal</keyword>
<keyword evidence="3" id="KW-1185">Reference proteome</keyword>
<dbReference type="InterPro" id="IPR015943">
    <property type="entry name" value="WD40/YVTN_repeat-like_dom_sf"/>
</dbReference>
<evidence type="ECO:0000313" key="2">
    <source>
        <dbReference type="EMBL" id="MFC0543001.1"/>
    </source>
</evidence>
<gene>
    <name evidence="2" type="ORF">ACFFH7_15990</name>
</gene>
<accession>A0ABV6MT28</accession>
<protein>
    <submittedName>
        <fullName evidence="2">YncE family protein</fullName>
    </submittedName>
</protein>
<feature type="chain" id="PRO_5046005202" evidence="1">
    <location>
        <begin position="22"/>
        <end position="332"/>
    </location>
</feature>
<feature type="signal peptide" evidence="1">
    <location>
        <begin position="1"/>
        <end position="21"/>
    </location>
</feature>
<dbReference type="EMBL" id="JBHLUD010000004">
    <property type="protein sequence ID" value="MFC0543001.1"/>
    <property type="molecule type" value="Genomic_DNA"/>
</dbReference>
<proteinExistence type="predicted"/>
<dbReference type="PROSITE" id="PS51257">
    <property type="entry name" value="PROKAR_LIPOPROTEIN"/>
    <property type="match status" value="1"/>
</dbReference>
<dbReference type="RefSeq" id="WP_379794054.1">
    <property type="nucleotide sequence ID" value="NZ_JBHLUD010000004.1"/>
</dbReference>
<sequence length="332" mass="34053">MRRLAVALIAGSALVTGCSSGTNTGDDLQVADTVTAATPADSPALSKTPAGTVLPLTQNATAITVDTAQHTAAVAVDNPPALRLYDLTSIDTPPKTIDLPGRVDNLSTDGDTILAPVRTANQLLRITLPTGTVDKITLPGGPVAASTNGTHTLVALHDTKAVAVLNGTTTERTITGLASADQALQIGDKAVVLDKLRTAVFDLDPATGKIGAGLRAGDGATNAVTDNYGRVLVTDRRGGELLVYKPDTLVELQQYPVPGAPYAIAYDAARHLAWVTLTATNQVVGYDVAGGEPVEKHRIDTVRQPNSVAVDPTTGRVLVASADGGGVQVINP</sequence>
<reference evidence="2 3" key="1">
    <citation type="submission" date="2024-09" db="EMBL/GenBank/DDBJ databases">
        <authorList>
            <person name="Sun Q."/>
            <person name="Mori K."/>
        </authorList>
    </citation>
    <scope>NUCLEOTIDE SEQUENCE [LARGE SCALE GENOMIC DNA]</scope>
    <source>
        <strain evidence="2 3">TBRC 1432</strain>
    </source>
</reference>
<dbReference type="PANTHER" id="PTHR47197:SF3">
    <property type="entry name" value="DIHYDRO-HEME D1 DEHYDROGENASE"/>
    <property type="match status" value="1"/>
</dbReference>
<organism evidence="2 3">
    <name type="scientific">Kutzneria chonburiensis</name>
    <dbReference type="NCBI Taxonomy" id="1483604"/>
    <lineage>
        <taxon>Bacteria</taxon>
        <taxon>Bacillati</taxon>
        <taxon>Actinomycetota</taxon>
        <taxon>Actinomycetes</taxon>
        <taxon>Pseudonocardiales</taxon>
        <taxon>Pseudonocardiaceae</taxon>
        <taxon>Kutzneria</taxon>
    </lineage>
</organism>
<comment type="caution">
    <text evidence="2">The sequence shown here is derived from an EMBL/GenBank/DDBJ whole genome shotgun (WGS) entry which is preliminary data.</text>
</comment>
<dbReference type="InterPro" id="IPR051200">
    <property type="entry name" value="Host-pathogen_enzymatic-act"/>
</dbReference>
<dbReference type="PANTHER" id="PTHR47197">
    <property type="entry name" value="PROTEIN NIRF"/>
    <property type="match status" value="1"/>
</dbReference>
<name>A0ABV6MT28_9PSEU</name>
<evidence type="ECO:0000313" key="3">
    <source>
        <dbReference type="Proteomes" id="UP001589810"/>
    </source>
</evidence>
<dbReference type="Gene3D" id="2.130.10.10">
    <property type="entry name" value="YVTN repeat-like/Quinoprotein amine dehydrogenase"/>
    <property type="match status" value="1"/>
</dbReference>
<dbReference type="Proteomes" id="UP001589810">
    <property type="component" value="Unassembled WGS sequence"/>
</dbReference>
<evidence type="ECO:0000256" key="1">
    <source>
        <dbReference type="SAM" id="SignalP"/>
    </source>
</evidence>
<dbReference type="SUPFAM" id="SSF75011">
    <property type="entry name" value="3-carboxy-cis,cis-mucoante lactonizing enzyme"/>
    <property type="match status" value="1"/>
</dbReference>